<proteinExistence type="predicted"/>
<keyword evidence="2" id="KW-0813">Transport</keyword>
<evidence type="ECO:0000313" key="11">
    <source>
        <dbReference type="EMBL" id="MFD1889618.1"/>
    </source>
</evidence>
<dbReference type="InterPro" id="IPR051535">
    <property type="entry name" value="Siderophore_ABC-ATPase"/>
</dbReference>
<comment type="caution">
    <text evidence="11">The sequence shown here is derived from an EMBL/GenBank/DDBJ whole genome shotgun (WGS) entry which is preliminary data.</text>
</comment>
<accession>A0ABW4RTF5</accession>
<dbReference type="InterPro" id="IPR003593">
    <property type="entry name" value="AAA+_ATPase"/>
</dbReference>
<dbReference type="InterPro" id="IPR003439">
    <property type="entry name" value="ABC_transporter-like_ATP-bd"/>
</dbReference>
<evidence type="ECO:0000256" key="7">
    <source>
        <dbReference type="ARBA" id="ARBA00023004"/>
    </source>
</evidence>
<keyword evidence="12" id="KW-1185">Reference proteome</keyword>
<dbReference type="EMBL" id="JBHUFZ010000011">
    <property type="protein sequence ID" value="MFD1889618.1"/>
    <property type="molecule type" value="Genomic_DNA"/>
</dbReference>
<evidence type="ECO:0000256" key="1">
    <source>
        <dbReference type="ARBA" id="ARBA00004202"/>
    </source>
</evidence>
<sequence>MNPTSRLRAHEVTLAYDQRVVSEALSVTIPDGSFTAIVGPNACGKSTLLRSLARLLTPRSGQVLLDDQPLSGYRPKQAARQVGLLPQSSVAPDGIRVADLVARGRFPYQKLVRQWTEADEQAVDWAMRATDVAELAEREVGELSGGQRQRVWAAMAIAQQTPILLLDEPTTYLDISHQIELLDVFARLNQDQGVTVAAVLHDLNQAARYADHMVVMRRGEVVATGAPQQVLTADLVREVWGLDCLVVDDPVSLTPMVVPTGGAWRRR</sequence>
<keyword evidence="6 11" id="KW-0067">ATP-binding</keyword>
<gene>
    <name evidence="11" type="ORF">ACFSCS_05360</name>
</gene>
<dbReference type="PROSITE" id="PS50893">
    <property type="entry name" value="ABC_TRANSPORTER_2"/>
    <property type="match status" value="1"/>
</dbReference>
<dbReference type="PANTHER" id="PTHR42771:SF2">
    <property type="entry name" value="IRON(3+)-HYDROXAMATE IMPORT ATP-BINDING PROTEIN FHUC"/>
    <property type="match status" value="1"/>
</dbReference>
<dbReference type="GO" id="GO:0005524">
    <property type="term" value="F:ATP binding"/>
    <property type="evidence" value="ECO:0007669"/>
    <property type="project" value="UniProtKB-KW"/>
</dbReference>
<protein>
    <submittedName>
        <fullName evidence="11">ABC transporter ATP-binding protein</fullName>
    </submittedName>
</protein>
<organism evidence="11 12">
    <name type="scientific">Luteococcus peritonei</name>
    <dbReference type="NCBI Taxonomy" id="88874"/>
    <lineage>
        <taxon>Bacteria</taxon>
        <taxon>Bacillati</taxon>
        <taxon>Actinomycetota</taxon>
        <taxon>Actinomycetes</taxon>
        <taxon>Propionibacteriales</taxon>
        <taxon>Propionibacteriaceae</taxon>
        <taxon>Luteococcus</taxon>
    </lineage>
</organism>
<dbReference type="Proteomes" id="UP001597326">
    <property type="component" value="Unassembled WGS sequence"/>
</dbReference>
<evidence type="ECO:0000256" key="2">
    <source>
        <dbReference type="ARBA" id="ARBA00022448"/>
    </source>
</evidence>
<evidence type="ECO:0000313" key="12">
    <source>
        <dbReference type="Proteomes" id="UP001597326"/>
    </source>
</evidence>
<keyword evidence="4" id="KW-0410">Iron transport</keyword>
<keyword evidence="5" id="KW-0547">Nucleotide-binding</keyword>
<keyword evidence="7" id="KW-0408">Iron</keyword>
<dbReference type="Pfam" id="PF00005">
    <property type="entry name" value="ABC_tran"/>
    <property type="match status" value="1"/>
</dbReference>
<dbReference type="CDD" id="cd03214">
    <property type="entry name" value="ABC_Iron-Siderophores_B12_Hemin"/>
    <property type="match status" value="1"/>
</dbReference>
<reference evidence="12" key="1">
    <citation type="journal article" date="2019" name="Int. J. Syst. Evol. Microbiol.">
        <title>The Global Catalogue of Microorganisms (GCM) 10K type strain sequencing project: providing services to taxonomists for standard genome sequencing and annotation.</title>
        <authorList>
            <consortium name="The Broad Institute Genomics Platform"/>
            <consortium name="The Broad Institute Genome Sequencing Center for Infectious Disease"/>
            <person name="Wu L."/>
            <person name="Ma J."/>
        </authorList>
    </citation>
    <scope>NUCLEOTIDE SEQUENCE [LARGE SCALE GENOMIC DNA]</scope>
    <source>
        <strain evidence="12">CAIM 431</strain>
    </source>
</reference>
<evidence type="ECO:0000256" key="9">
    <source>
        <dbReference type="ARBA" id="ARBA00023136"/>
    </source>
</evidence>
<keyword evidence="3" id="KW-1003">Cell membrane</keyword>
<evidence type="ECO:0000256" key="4">
    <source>
        <dbReference type="ARBA" id="ARBA00022496"/>
    </source>
</evidence>
<dbReference type="RefSeq" id="WP_343872662.1">
    <property type="nucleotide sequence ID" value="NZ_BAAAIX010000009.1"/>
</dbReference>
<keyword evidence="8" id="KW-0406">Ion transport</keyword>
<evidence type="ECO:0000256" key="6">
    <source>
        <dbReference type="ARBA" id="ARBA00022840"/>
    </source>
</evidence>
<dbReference type="Gene3D" id="3.40.50.300">
    <property type="entry name" value="P-loop containing nucleotide triphosphate hydrolases"/>
    <property type="match status" value="1"/>
</dbReference>
<evidence type="ECO:0000256" key="5">
    <source>
        <dbReference type="ARBA" id="ARBA00022741"/>
    </source>
</evidence>
<feature type="domain" description="ABC transporter" evidence="10">
    <location>
        <begin position="7"/>
        <end position="243"/>
    </location>
</feature>
<evidence type="ECO:0000256" key="8">
    <source>
        <dbReference type="ARBA" id="ARBA00023065"/>
    </source>
</evidence>
<evidence type="ECO:0000256" key="3">
    <source>
        <dbReference type="ARBA" id="ARBA00022475"/>
    </source>
</evidence>
<dbReference type="PANTHER" id="PTHR42771">
    <property type="entry name" value="IRON(3+)-HYDROXAMATE IMPORT ATP-BINDING PROTEIN FHUC"/>
    <property type="match status" value="1"/>
</dbReference>
<evidence type="ECO:0000259" key="10">
    <source>
        <dbReference type="PROSITE" id="PS50893"/>
    </source>
</evidence>
<comment type="subcellular location">
    <subcellularLocation>
        <location evidence="1">Cell membrane</location>
        <topology evidence="1">Peripheral membrane protein</topology>
    </subcellularLocation>
</comment>
<dbReference type="SUPFAM" id="SSF52540">
    <property type="entry name" value="P-loop containing nucleoside triphosphate hydrolases"/>
    <property type="match status" value="1"/>
</dbReference>
<name>A0ABW4RTF5_9ACTN</name>
<keyword evidence="9" id="KW-0472">Membrane</keyword>
<dbReference type="SMART" id="SM00382">
    <property type="entry name" value="AAA"/>
    <property type="match status" value="1"/>
</dbReference>
<dbReference type="InterPro" id="IPR027417">
    <property type="entry name" value="P-loop_NTPase"/>
</dbReference>